<dbReference type="InterPro" id="IPR005532">
    <property type="entry name" value="SUMF_dom"/>
</dbReference>
<feature type="domain" description="Sulfatase-modifying factor enzyme-like" evidence="2">
    <location>
        <begin position="14"/>
        <end position="55"/>
    </location>
</feature>
<comment type="caution">
    <text evidence="3">The sequence shown here is derived from an EMBL/GenBank/DDBJ whole genome shotgun (WGS) entry which is preliminary data.</text>
</comment>
<dbReference type="Gene3D" id="3.90.1580.10">
    <property type="entry name" value="paralog of FGE (formylglycine-generating enzyme)"/>
    <property type="match status" value="1"/>
</dbReference>
<dbReference type="Proteomes" id="UP000253831">
    <property type="component" value="Unassembled WGS sequence"/>
</dbReference>
<feature type="compositionally biased region" description="Low complexity" evidence="1">
    <location>
        <begin position="27"/>
        <end position="38"/>
    </location>
</feature>
<evidence type="ECO:0000256" key="1">
    <source>
        <dbReference type="SAM" id="MobiDB-lite"/>
    </source>
</evidence>
<dbReference type="SUPFAM" id="SSF56436">
    <property type="entry name" value="C-type lectin-like"/>
    <property type="match status" value="1"/>
</dbReference>
<evidence type="ECO:0000313" key="3">
    <source>
        <dbReference type="EMBL" id="RDE51284.1"/>
    </source>
</evidence>
<gene>
    <name evidence="3" type="ORF">DVS81_06820</name>
</gene>
<dbReference type="InterPro" id="IPR042095">
    <property type="entry name" value="SUMF_sf"/>
</dbReference>
<sequence length="75" mass="8567">MFRYHSLAGWRHPARQSGKVVRGGSWNNPRNNARCAYRNRNDPDNRNNNIGFRVVLRSSHVLLTLLLVPPRGGMA</sequence>
<dbReference type="AlphaFoldDB" id="A0A369XMV5"/>
<dbReference type="EMBL" id="QPGA01000009">
    <property type="protein sequence ID" value="RDE51284.1"/>
    <property type="molecule type" value="Genomic_DNA"/>
</dbReference>
<dbReference type="Pfam" id="PF03781">
    <property type="entry name" value="FGE-sulfatase"/>
    <property type="match status" value="1"/>
</dbReference>
<dbReference type="InterPro" id="IPR016187">
    <property type="entry name" value="CTDL_fold"/>
</dbReference>
<proteinExistence type="predicted"/>
<evidence type="ECO:0000313" key="4">
    <source>
        <dbReference type="Proteomes" id="UP000253831"/>
    </source>
</evidence>
<protein>
    <recommendedName>
        <fullName evidence="2">Sulfatase-modifying factor enzyme-like domain-containing protein</fullName>
    </recommendedName>
</protein>
<feature type="region of interest" description="Disordered" evidence="1">
    <location>
        <begin position="16"/>
        <end position="42"/>
    </location>
</feature>
<name>A0A369XMV5_9PROT</name>
<reference evidence="3 4" key="1">
    <citation type="submission" date="2018-05" db="EMBL/GenBank/DDBJ databases">
        <title>Integrated omic analyses show evidence that a Ca. Accumulibacter phosphatis strain performs denitrification under micro-aerobic conditions.</title>
        <authorList>
            <person name="Camejo P.Y."/>
            <person name="Katherine M.D."/>
            <person name="Daniel N.R."/>
        </authorList>
    </citation>
    <scope>NUCLEOTIDE SEQUENCE [LARGE SCALE GENOMIC DNA]</scope>
    <source>
        <strain evidence="3">UW-LDO-IC</strain>
    </source>
</reference>
<organism evidence="3 4">
    <name type="scientific">Candidatus Accumulibacter meliphilus</name>
    <dbReference type="NCBI Taxonomy" id="2211374"/>
    <lineage>
        <taxon>Bacteria</taxon>
        <taxon>Pseudomonadati</taxon>
        <taxon>Pseudomonadota</taxon>
        <taxon>Betaproteobacteria</taxon>
        <taxon>Candidatus Accumulibacter</taxon>
    </lineage>
</organism>
<accession>A0A369XMV5</accession>
<evidence type="ECO:0000259" key="2">
    <source>
        <dbReference type="Pfam" id="PF03781"/>
    </source>
</evidence>